<dbReference type="InterPro" id="IPR006461">
    <property type="entry name" value="PLAC_motif_containing"/>
</dbReference>
<dbReference type="AlphaFoldDB" id="A0A9P4MCV1"/>
<feature type="region of interest" description="Disordered" evidence="1">
    <location>
        <begin position="1"/>
        <end position="105"/>
    </location>
</feature>
<dbReference type="Proteomes" id="UP000799772">
    <property type="component" value="Unassembled WGS sequence"/>
</dbReference>
<feature type="region of interest" description="Disordered" evidence="1">
    <location>
        <begin position="227"/>
        <end position="248"/>
    </location>
</feature>
<reference evidence="2" key="1">
    <citation type="journal article" date="2020" name="Stud. Mycol.">
        <title>101 Dothideomycetes genomes: a test case for predicting lifestyles and emergence of pathogens.</title>
        <authorList>
            <person name="Haridas S."/>
            <person name="Albert R."/>
            <person name="Binder M."/>
            <person name="Bloem J."/>
            <person name="Labutti K."/>
            <person name="Salamov A."/>
            <person name="Andreopoulos B."/>
            <person name="Baker S."/>
            <person name="Barry K."/>
            <person name="Bills G."/>
            <person name="Bluhm B."/>
            <person name="Cannon C."/>
            <person name="Castanera R."/>
            <person name="Culley D."/>
            <person name="Daum C."/>
            <person name="Ezra D."/>
            <person name="Gonzalez J."/>
            <person name="Henrissat B."/>
            <person name="Kuo A."/>
            <person name="Liang C."/>
            <person name="Lipzen A."/>
            <person name="Lutzoni F."/>
            <person name="Magnuson J."/>
            <person name="Mondo S."/>
            <person name="Nolan M."/>
            <person name="Ohm R."/>
            <person name="Pangilinan J."/>
            <person name="Park H.-J."/>
            <person name="Ramirez L."/>
            <person name="Alfaro M."/>
            <person name="Sun H."/>
            <person name="Tritt A."/>
            <person name="Yoshinaga Y."/>
            <person name="Zwiers L.-H."/>
            <person name="Turgeon B."/>
            <person name="Goodwin S."/>
            <person name="Spatafora J."/>
            <person name="Crous P."/>
            <person name="Grigoriev I."/>
        </authorList>
    </citation>
    <scope>NUCLEOTIDE SEQUENCE</scope>
    <source>
        <strain evidence="2">CBS 133067</strain>
    </source>
</reference>
<keyword evidence="3" id="KW-1185">Reference proteome</keyword>
<evidence type="ECO:0000313" key="2">
    <source>
        <dbReference type="EMBL" id="KAF2102822.1"/>
    </source>
</evidence>
<gene>
    <name evidence="2" type="ORF">NA57DRAFT_71807</name>
</gene>
<sequence>MADAPEVVPGSLPDNGNPIPDDKFETKDVNTSESSLKSDPRKFEQAEKELSYVNEETSPKHAIESDDRAGSGLEVLKIEKETGQTPLSPDVPPYEEHARAQSRPEEISESDWHHGFWDCCRPSGLWLESLLCPCVLVGRTHTRLHKPDTTHLPTANMYCMSCSSLGLFMIVGAPLFAIMTSGQRREVRYKYHIKGSNGDDCWRSTFCCWCAIIQEEKEVQWQIEKRKKETENRSGMTGREDMMEYKPG</sequence>
<feature type="compositionally biased region" description="Basic and acidic residues" evidence="1">
    <location>
        <begin position="57"/>
        <end position="69"/>
    </location>
</feature>
<name>A0A9P4MCV1_9PEZI</name>
<evidence type="ECO:0000256" key="1">
    <source>
        <dbReference type="SAM" id="MobiDB-lite"/>
    </source>
</evidence>
<accession>A0A9P4MCV1</accession>
<dbReference type="NCBIfam" id="TIGR01571">
    <property type="entry name" value="A_thal_Cys_rich"/>
    <property type="match status" value="1"/>
</dbReference>
<feature type="compositionally biased region" description="Basic and acidic residues" evidence="1">
    <location>
        <begin position="20"/>
        <end position="50"/>
    </location>
</feature>
<evidence type="ECO:0000313" key="3">
    <source>
        <dbReference type="Proteomes" id="UP000799772"/>
    </source>
</evidence>
<dbReference type="EMBL" id="ML978122">
    <property type="protein sequence ID" value="KAF2102822.1"/>
    <property type="molecule type" value="Genomic_DNA"/>
</dbReference>
<dbReference type="PANTHER" id="PTHR15907">
    <property type="entry name" value="DUF614 FAMILY PROTEIN-RELATED"/>
    <property type="match status" value="1"/>
</dbReference>
<organism evidence="2 3">
    <name type="scientific">Rhizodiscina lignyota</name>
    <dbReference type="NCBI Taxonomy" id="1504668"/>
    <lineage>
        <taxon>Eukaryota</taxon>
        <taxon>Fungi</taxon>
        <taxon>Dikarya</taxon>
        <taxon>Ascomycota</taxon>
        <taxon>Pezizomycotina</taxon>
        <taxon>Dothideomycetes</taxon>
        <taxon>Pleosporomycetidae</taxon>
        <taxon>Aulographales</taxon>
        <taxon>Rhizodiscinaceae</taxon>
        <taxon>Rhizodiscina</taxon>
    </lineage>
</organism>
<dbReference type="OrthoDB" id="3923062at2759"/>
<protein>
    <submittedName>
        <fullName evidence="2">PLAC8-domain-containing protein</fullName>
    </submittedName>
</protein>
<proteinExistence type="predicted"/>
<dbReference type="Pfam" id="PF04749">
    <property type="entry name" value="PLAC8"/>
    <property type="match status" value="1"/>
</dbReference>
<feature type="compositionally biased region" description="Basic and acidic residues" evidence="1">
    <location>
        <begin position="94"/>
        <end position="105"/>
    </location>
</feature>
<comment type="caution">
    <text evidence="2">The sequence shown here is derived from an EMBL/GenBank/DDBJ whole genome shotgun (WGS) entry which is preliminary data.</text>
</comment>